<feature type="region of interest" description="Disordered" evidence="1">
    <location>
        <begin position="148"/>
        <end position="218"/>
    </location>
</feature>
<proteinExistence type="predicted"/>
<evidence type="ECO:0000313" key="3">
    <source>
        <dbReference type="Proteomes" id="UP001244207"/>
    </source>
</evidence>
<sequence>MTFAIENAFALAILGEHNPETSTTKDLILRTDLAFWRVSSRLLEGNTSLPSAEADIFEGTFTLPMLGKRAISDLDWSTLVATVLEVYLSIRERLIRGECVLPSPQSTMRASRLDPSVTVLFGTGPTFPAAESDVGEFPDNILDGEYEEYDEDDREMGSADSGSTKKGKRNDEESKKGVRTSTPGPPMELHPRQDICARTSRNTRQGQPLETDNCGEEP</sequence>
<evidence type="ECO:0000313" key="2">
    <source>
        <dbReference type="EMBL" id="KAK1724934.1"/>
    </source>
</evidence>
<gene>
    <name evidence="2" type="ORF">BDZ83DRAFT_651716</name>
</gene>
<dbReference type="EMBL" id="JAHMHS010000046">
    <property type="protein sequence ID" value="KAK1724934.1"/>
    <property type="molecule type" value="Genomic_DNA"/>
</dbReference>
<dbReference type="Proteomes" id="UP001244207">
    <property type="component" value="Unassembled WGS sequence"/>
</dbReference>
<keyword evidence="3" id="KW-1185">Reference proteome</keyword>
<dbReference type="RefSeq" id="XP_060364989.1">
    <property type="nucleotide sequence ID" value="XM_060510475.1"/>
</dbReference>
<dbReference type="GeneID" id="85394374"/>
<accession>A0AAD8XEM4</accession>
<feature type="compositionally biased region" description="Polar residues" evidence="1">
    <location>
        <begin position="199"/>
        <end position="210"/>
    </location>
</feature>
<organism evidence="2 3">
    <name type="scientific">Glomerella acutata</name>
    <name type="common">Colletotrichum acutatum</name>
    <dbReference type="NCBI Taxonomy" id="27357"/>
    <lineage>
        <taxon>Eukaryota</taxon>
        <taxon>Fungi</taxon>
        <taxon>Dikarya</taxon>
        <taxon>Ascomycota</taxon>
        <taxon>Pezizomycotina</taxon>
        <taxon>Sordariomycetes</taxon>
        <taxon>Hypocreomycetidae</taxon>
        <taxon>Glomerellales</taxon>
        <taxon>Glomerellaceae</taxon>
        <taxon>Colletotrichum</taxon>
        <taxon>Colletotrichum acutatum species complex</taxon>
    </lineage>
</organism>
<comment type="caution">
    <text evidence="2">The sequence shown here is derived from an EMBL/GenBank/DDBJ whole genome shotgun (WGS) entry which is preliminary data.</text>
</comment>
<reference evidence="2" key="1">
    <citation type="submission" date="2021-12" db="EMBL/GenBank/DDBJ databases">
        <title>Comparative genomics, transcriptomics and evolutionary studies reveal genomic signatures of adaptation to plant cell wall in hemibiotrophic fungi.</title>
        <authorList>
            <consortium name="DOE Joint Genome Institute"/>
            <person name="Baroncelli R."/>
            <person name="Diaz J.F."/>
            <person name="Benocci T."/>
            <person name="Peng M."/>
            <person name="Battaglia E."/>
            <person name="Haridas S."/>
            <person name="Andreopoulos W."/>
            <person name="Labutti K."/>
            <person name="Pangilinan J."/>
            <person name="Floch G.L."/>
            <person name="Makela M.R."/>
            <person name="Henrissat B."/>
            <person name="Grigoriev I.V."/>
            <person name="Crouch J.A."/>
            <person name="De Vries R.P."/>
            <person name="Sukno S.A."/>
            <person name="Thon M.R."/>
        </authorList>
    </citation>
    <scope>NUCLEOTIDE SEQUENCE</scope>
    <source>
        <strain evidence="2">CBS 112980</strain>
    </source>
</reference>
<name>A0AAD8XEM4_GLOAC</name>
<dbReference type="AlphaFoldDB" id="A0AAD8XEM4"/>
<evidence type="ECO:0000256" key="1">
    <source>
        <dbReference type="SAM" id="MobiDB-lite"/>
    </source>
</evidence>
<protein>
    <submittedName>
        <fullName evidence="2">Uncharacterized protein</fullName>
    </submittedName>
</protein>